<dbReference type="InterPro" id="IPR011951">
    <property type="entry name" value="HAD-SF_hydro_IA_YjjG/PynA"/>
</dbReference>
<dbReference type="Proteomes" id="UP000002072">
    <property type="component" value="Chromosome"/>
</dbReference>
<dbReference type="GO" id="GO:0008253">
    <property type="term" value="F:5'-nucleotidase activity"/>
    <property type="evidence" value="ECO:0007669"/>
    <property type="project" value="InterPro"/>
</dbReference>
<gene>
    <name evidence="1" type="ordered locus">Smon_0780</name>
</gene>
<dbReference type="InterPro" id="IPR036412">
    <property type="entry name" value="HAD-like_sf"/>
</dbReference>
<dbReference type="Pfam" id="PF13419">
    <property type="entry name" value="HAD_2"/>
    <property type="match status" value="1"/>
</dbReference>
<name>D1AY74_STRM9</name>
<dbReference type="AlphaFoldDB" id="D1AY74"/>
<dbReference type="NCBIfam" id="TIGR02254">
    <property type="entry name" value="YjjG_YfnB"/>
    <property type="match status" value="1"/>
</dbReference>
<reference evidence="1 2" key="1">
    <citation type="journal article" date="2009" name="Stand. Genomic Sci.">
        <title>Complete genome sequence of Streptobacillus moniliformis type strain (9901T).</title>
        <authorList>
            <person name="Nolan M."/>
            <person name="Gronow S."/>
            <person name="Lapidus A."/>
            <person name="Ivanova N."/>
            <person name="Copeland A."/>
            <person name="Lucas S."/>
            <person name="Del Rio T.G."/>
            <person name="Chen F."/>
            <person name="Tice H."/>
            <person name="Pitluck S."/>
            <person name="Cheng J.F."/>
            <person name="Sims D."/>
            <person name="Meincke L."/>
            <person name="Bruce D."/>
            <person name="Goodwin L."/>
            <person name="Brettin T."/>
            <person name="Han C."/>
            <person name="Detter J.C."/>
            <person name="Ovchinikova G."/>
            <person name="Pati A."/>
            <person name="Mavromatis K."/>
            <person name="Mikhailova N."/>
            <person name="Chen A."/>
            <person name="Palaniappan K."/>
            <person name="Land M."/>
            <person name="Hauser L."/>
            <person name="Chang Y.J."/>
            <person name="Jeffries C.D."/>
            <person name="Rohde M."/>
            <person name="Sproer C."/>
            <person name="Goker M."/>
            <person name="Bristow J."/>
            <person name="Eisen J.A."/>
            <person name="Markowitz V."/>
            <person name="Hugenholtz P."/>
            <person name="Kyrpides N.C."/>
            <person name="Klenk H.P."/>
            <person name="Chain P."/>
        </authorList>
    </citation>
    <scope>NUCLEOTIDE SEQUENCE [LARGE SCALE GENOMIC DNA]</scope>
    <source>
        <strain evidence="2">ATCC 14647 / DSM 12112 / NCTC 10651 / 9901</strain>
    </source>
</reference>
<dbReference type="PANTHER" id="PTHR47478">
    <property type="match status" value="1"/>
</dbReference>
<dbReference type="SFLD" id="SFLDG01129">
    <property type="entry name" value="C1.5:_HAD__Beta-PGM__Phosphata"/>
    <property type="match status" value="1"/>
</dbReference>
<dbReference type="SUPFAM" id="SSF56784">
    <property type="entry name" value="HAD-like"/>
    <property type="match status" value="1"/>
</dbReference>
<dbReference type="SFLD" id="SFLDS00003">
    <property type="entry name" value="Haloacid_Dehalogenase"/>
    <property type="match status" value="1"/>
</dbReference>
<dbReference type="eggNOG" id="COG1011">
    <property type="taxonomic scope" value="Bacteria"/>
</dbReference>
<keyword evidence="2" id="KW-1185">Reference proteome</keyword>
<protein>
    <submittedName>
        <fullName evidence="1">HAD-superfamily hydrolase, subfamily IA, variant 1</fullName>
    </submittedName>
</protein>
<dbReference type="GeneID" id="29673748"/>
<dbReference type="InterPro" id="IPR052550">
    <property type="entry name" value="Pyrimidine_5'-ntase_YjjG"/>
</dbReference>
<dbReference type="KEGG" id="smf:Smon_0780"/>
<evidence type="ECO:0000313" key="2">
    <source>
        <dbReference type="Proteomes" id="UP000002072"/>
    </source>
</evidence>
<dbReference type="HOGENOM" id="CLU_045011_8_1_0"/>
<dbReference type="STRING" id="519441.Smon_0780"/>
<dbReference type="PANTHER" id="PTHR47478:SF1">
    <property type="entry name" value="PYRIMIDINE 5'-NUCLEOTIDASE YJJG"/>
    <property type="match status" value="1"/>
</dbReference>
<evidence type="ECO:0000313" key="1">
    <source>
        <dbReference type="EMBL" id="ACZ01250.1"/>
    </source>
</evidence>
<dbReference type="InterPro" id="IPR023198">
    <property type="entry name" value="PGP-like_dom2"/>
</dbReference>
<organism evidence="1 2">
    <name type="scientific">Streptobacillus moniliformis (strain ATCC 14647 / DSM 12112 / NCTC 10651 / 9901)</name>
    <dbReference type="NCBI Taxonomy" id="519441"/>
    <lineage>
        <taxon>Bacteria</taxon>
        <taxon>Fusobacteriati</taxon>
        <taxon>Fusobacteriota</taxon>
        <taxon>Fusobacteriia</taxon>
        <taxon>Fusobacteriales</taxon>
        <taxon>Leptotrichiaceae</taxon>
        <taxon>Streptobacillus</taxon>
    </lineage>
</organism>
<dbReference type="InterPro" id="IPR023214">
    <property type="entry name" value="HAD_sf"/>
</dbReference>
<dbReference type="InterPro" id="IPR006439">
    <property type="entry name" value="HAD-SF_hydro_IA"/>
</dbReference>
<dbReference type="Gene3D" id="3.40.50.1000">
    <property type="entry name" value="HAD superfamily/HAD-like"/>
    <property type="match status" value="1"/>
</dbReference>
<dbReference type="InterPro" id="IPR041492">
    <property type="entry name" value="HAD_2"/>
</dbReference>
<dbReference type="RefSeq" id="WP_012858801.1">
    <property type="nucleotide sequence ID" value="NC_013515.1"/>
</dbReference>
<dbReference type="NCBIfam" id="TIGR01549">
    <property type="entry name" value="HAD-SF-IA-v1"/>
    <property type="match status" value="1"/>
</dbReference>
<dbReference type="OrthoDB" id="9802350at2"/>
<sequence>MYKILLFDLDNTLLDFNQSEENALNEFLIEEGVDNIEEFKEIYKMENKKLWEKLEKNLISSEELINTRFSLVFNRFGIKKDGKEMSEKYSKIIGKQGIEIKGASNFLEKIYKKYEIYAATNGLKEIQNNRLNNSKIKKYIKKVYISQEIGSSKPSKNFFESIEKDLGFNKKEVLMIGDSLSADILGANNYGIDSIWFNYMKKENNSNVKPTYFASNFEDILKILNDCM</sequence>
<keyword evidence="1" id="KW-0378">Hydrolase</keyword>
<dbReference type="Gene3D" id="1.10.150.240">
    <property type="entry name" value="Putative phosphatase, domain 2"/>
    <property type="match status" value="1"/>
</dbReference>
<proteinExistence type="predicted"/>
<dbReference type="EMBL" id="CP001779">
    <property type="protein sequence ID" value="ACZ01250.1"/>
    <property type="molecule type" value="Genomic_DNA"/>
</dbReference>
<accession>D1AY74</accession>